<dbReference type="Pfam" id="PF03171">
    <property type="entry name" value="2OG-FeII_Oxy"/>
    <property type="match status" value="2"/>
</dbReference>
<dbReference type="AlphaFoldDB" id="A0A9J5XKR5"/>
<dbReference type="Gene3D" id="2.60.120.330">
    <property type="entry name" value="B-lactam Antibiotic, Isopenicillin N Synthase, Chain"/>
    <property type="match status" value="2"/>
</dbReference>
<protein>
    <recommendedName>
        <fullName evidence="6">Fe2OG dioxygenase domain-containing protein</fullName>
    </recommendedName>
</protein>
<reference evidence="7 8" key="1">
    <citation type="submission" date="2020-09" db="EMBL/GenBank/DDBJ databases">
        <title>De no assembly of potato wild relative species, Solanum commersonii.</title>
        <authorList>
            <person name="Cho K."/>
        </authorList>
    </citation>
    <scope>NUCLEOTIDE SEQUENCE [LARGE SCALE GENOMIC DNA]</scope>
    <source>
        <strain evidence="7">LZ3.2</strain>
        <tissue evidence="7">Leaf</tissue>
    </source>
</reference>
<dbReference type="GO" id="GO:0009805">
    <property type="term" value="P:coumarin biosynthetic process"/>
    <property type="evidence" value="ECO:0007669"/>
    <property type="project" value="UniProtKB-ARBA"/>
</dbReference>
<organism evidence="7 8">
    <name type="scientific">Solanum commersonii</name>
    <name type="common">Commerson's wild potato</name>
    <name type="synonym">Commerson's nightshade</name>
    <dbReference type="NCBI Taxonomy" id="4109"/>
    <lineage>
        <taxon>Eukaryota</taxon>
        <taxon>Viridiplantae</taxon>
        <taxon>Streptophyta</taxon>
        <taxon>Embryophyta</taxon>
        <taxon>Tracheophyta</taxon>
        <taxon>Spermatophyta</taxon>
        <taxon>Magnoliopsida</taxon>
        <taxon>eudicotyledons</taxon>
        <taxon>Gunneridae</taxon>
        <taxon>Pentapetalae</taxon>
        <taxon>asterids</taxon>
        <taxon>lamiids</taxon>
        <taxon>Solanales</taxon>
        <taxon>Solanaceae</taxon>
        <taxon>Solanoideae</taxon>
        <taxon>Solaneae</taxon>
        <taxon>Solanum</taxon>
    </lineage>
</organism>
<dbReference type="InterPro" id="IPR026992">
    <property type="entry name" value="DIOX_N"/>
</dbReference>
<keyword evidence="4" id="KW-0560">Oxidoreductase</keyword>
<dbReference type="PANTHER" id="PTHR10209:SF882">
    <property type="entry name" value="DESACETOXYVINDOLINE 4-HYDROXYLASE"/>
    <property type="match status" value="1"/>
</dbReference>
<evidence type="ECO:0000256" key="2">
    <source>
        <dbReference type="ARBA" id="ARBA00022723"/>
    </source>
</evidence>
<evidence type="ECO:0000256" key="3">
    <source>
        <dbReference type="ARBA" id="ARBA00022896"/>
    </source>
</evidence>
<accession>A0A9J5XKR5</accession>
<keyword evidence="3" id="KW-0847">Vitamin C</keyword>
<dbReference type="InterPro" id="IPR044861">
    <property type="entry name" value="IPNS-like_FE2OG_OXY"/>
</dbReference>
<evidence type="ECO:0000256" key="5">
    <source>
        <dbReference type="ARBA" id="ARBA00023004"/>
    </source>
</evidence>
<dbReference type="InterPro" id="IPR027443">
    <property type="entry name" value="IPNS-like_sf"/>
</dbReference>
<comment type="caution">
    <text evidence="7">The sequence shown here is derived from an EMBL/GenBank/DDBJ whole genome shotgun (WGS) entry which is preliminary data.</text>
</comment>
<evidence type="ECO:0000313" key="8">
    <source>
        <dbReference type="Proteomes" id="UP000824120"/>
    </source>
</evidence>
<dbReference type="GO" id="GO:0031418">
    <property type="term" value="F:L-ascorbic acid binding"/>
    <property type="evidence" value="ECO:0007669"/>
    <property type="project" value="UniProtKB-KW"/>
</dbReference>
<evidence type="ECO:0000256" key="1">
    <source>
        <dbReference type="ARBA" id="ARBA00008056"/>
    </source>
</evidence>
<dbReference type="FunFam" id="2.60.120.330:FF:000005">
    <property type="entry name" value="1-aminocyclopropane-1-carboxylate oxidase homolog 1"/>
    <property type="match status" value="2"/>
</dbReference>
<dbReference type="PANTHER" id="PTHR10209">
    <property type="entry name" value="OXIDOREDUCTASE, 2OG-FE II OXYGENASE FAMILY PROTEIN"/>
    <property type="match status" value="1"/>
</dbReference>
<dbReference type="InterPro" id="IPR005123">
    <property type="entry name" value="Oxoglu/Fe-dep_dioxygenase_dom"/>
</dbReference>
<dbReference type="GO" id="GO:0002238">
    <property type="term" value="P:response to molecule of fungal origin"/>
    <property type="evidence" value="ECO:0007669"/>
    <property type="project" value="UniProtKB-ARBA"/>
</dbReference>
<proteinExistence type="inferred from homology"/>
<evidence type="ECO:0000256" key="4">
    <source>
        <dbReference type="ARBA" id="ARBA00023002"/>
    </source>
</evidence>
<dbReference type="OrthoDB" id="288590at2759"/>
<dbReference type="PROSITE" id="PS51471">
    <property type="entry name" value="FE2OG_OXY"/>
    <property type="match status" value="2"/>
</dbReference>
<name>A0A9J5XKR5_SOLCO</name>
<gene>
    <name evidence="7" type="ORF">H5410_048537</name>
</gene>
<dbReference type="Proteomes" id="UP000824120">
    <property type="component" value="Chromosome 9"/>
</dbReference>
<dbReference type="Pfam" id="PF14226">
    <property type="entry name" value="DIOX_N"/>
    <property type="match status" value="2"/>
</dbReference>
<keyword evidence="5" id="KW-0408">Iron</keyword>
<feature type="domain" description="Fe2OG dioxygenase" evidence="6">
    <location>
        <begin position="563"/>
        <end position="668"/>
    </location>
</feature>
<keyword evidence="2" id="KW-0479">Metal-binding</keyword>
<dbReference type="EMBL" id="JACXVP010000009">
    <property type="protein sequence ID" value="KAG5588103.1"/>
    <property type="molecule type" value="Genomic_DNA"/>
</dbReference>
<dbReference type="SUPFAM" id="SSF51197">
    <property type="entry name" value="Clavaminate synthase-like"/>
    <property type="match status" value="2"/>
</dbReference>
<evidence type="ECO:0000259" key="6">
    <source>
        <dbReference type="PROSITE" id="PS51471"/>
    </source>
</evidence>
<feature type="domain" description="Fe2OG dioxygenase" evidence="6">
    <location>
        <begin position="208"/>
        <end position="307"/>
    </location>
</feature>
<dbReference type="GO" id="GO:0046872">
    <property type="term" value="F:metal ion binding"/>
    <property type="evidence" value="ECO:0007669"/>
    <property type="project" value="UniProtKB-KW"/>
</dbReference>
<comment type="similarity">
    <text evidence="1">Belongs to the iron/ascorbate-dependent oxidoreductase family.</text>
</comment>
<keyword evidence="8" id="KW-1185">Reference proteome</keyword>
<dbReference type="GO" id="GO:0016706">
    <property type="term" value="F:2-oxoglutarate-dependent dioxygenase activity"/>
    <property type="evidence" value="ECO:0007669"/>
    <property type="project" value="UniProtKB-ARBA"/>
</dbReference>
<sequence length="719" mass="80914">MAISSYDRMSELKAFDDTKAGVKGLVDFGITKVPQIFILPPKNRAEICETHFVVPVIDLQGIDEDPIKHKGIVDKVRDASETWGFFQVVNHGIPTFILDKTLQGTRQFFEQDNEVKKQYYTREKGKKVIYMSNFDLYRPCVPAASWRDSLFCFIAPNPPTPQEFPAVCGEILMDFSKDVTKLGCSLLELLSEGLGLDRCHLNDMDSAKGLSVLSNYYPSCPQPELTMGTIQHSDGDFFTVLLQDEIRGLQVLHQNQWVNVPPIPGALIVNIGDFLQLMSNDKYISVEHRVIANKDVSRMSVACFFGDNVQSSKLYGPITELLSEDNPPKYRATTVKDYRSYIHNKGIDGTSALLQKMGSSRVEESYDRMSEFKAFDDTKAGVKGLVDSGITKVPQIFILPPKNRAKTCETHFVFPLIDLEGINEDPIKHKEIVDKVRDASEKWGFFQVVNLGIPISVLGKTLQGTRQFFEQDTEVKKQYYTRDTGEKVIYTSNLDLYKPSIPAASWRDTIFCFVAPNPPSPQEFPTPCGEVLMDYTKDVTKLGFSLLELLSEGLGLNRSYLKDYMDCFHLSYSCNYYPPCPQPELTMGTIQHTDIGFVTVLVQDDIRGLQVLHQNQWVDVPPTPGSLVVNIGDFLQLLSNDKYISVEHRAISNKVGSRLSVASFFGESPSQSSKFYGPITELLSEENPPKYRSTTVKDHTSYLHNRGVDGTSALSRYKI</sequence>
<evidence type="ECO:0000313" key="7">
    <source>
        <dbReference type="EMBL" id="KAG5588103.1"/>
    </source>
</evidence>